<feature type="compositionally biased region" description="Basic and acidic residues" evidence="1">
    <location>
        <begin position="1"/>
        <end position="12"/>
    </location>
</feature>
<comment type="caution">
    <text evidence="2">The sequence shown here is derived from an EMBL/GenBank/DDBJ whole genome shotgun (WGS) entry which is preliminary data.</text>
</comment>
<dbReference type="EMBL" id="WHUW01000008">
    <property type="protein sequence ID" value="KAF8443168.1"/>
    <property type="molecule type" value="Genomic_DNA"/>
</dbReference>
<accession>A0AAD4BZ18</accession>
<evidence type="ECO:0000256" key="1">
    <source>
        <dbReference type="SAM" id="MobiDB-lite"/>
    </source>
</evidence>
<protein>
    <submittedName>
        <fullName evidence="2">Uncharacterized protein</fullName>
    </submittedName>
</protein>
<dbReference type="Proteomes" id="UP001194468">
    <property type="component" value="Unassembled WGS sequence"/>
</dbReference>
<evidence type="ECO:0000313" key="2">
    <source>
        <dbReference type="EMBL" id="KAF8443168.1"/>
    </source>
</evidence>
<keyword evidence="3" id="KW-1185">Reference proteome</keyword>
<proteinExistence type="predicted"/>
<reference evidence="2" key="2">
    <citation type="journal article" date="2020" name="Nat. Commun.">
        <title>Large-scale genome sequencing of mycorrhizal fungi provides insights into the early evolution of symbiotic traits.</title>
        <authorList>
            <person name="Miyauchi S."/>
            <person name="Kiss E."/>
            <person name="Kuo A."/>
            <person name="Drula E."/>
            <person name="Kohler A."/>
            <person name="Sanchez-Garcia M."/>
            <person name="Morin E."/>
            <person name="Andreopoulos B."/>
            <person name="Barry K.W."/>
            <person name="Bonito G."/>
            <person name="Buee M."/>
            <person name="Carver A."/>
            <person name="Chen C."/>
            <person name="Cichocki N."/>
            <person name="Clum A."/>
            <person name="Culley D."/>
            <person name="Crous P.W."/>
            <person name="Fauchery L."/>
            <person name="Girlanda M."/>
            <person name="Hayes R.D."/>
            <person name="Keri Z."/>
            <person name="LaButti K."/>
            <person name="Lipzen A."/>
            <person name="Lombard V."/>
            <person name="Magnuson J."/>
            <person name="Maillard F."/>
            <person name="Murat C."/>
            <person name="Nolan M."/>
            <person name="Ohm R.A."/>
            <person name="Pangilinan J."/>
            <person name="Pereira M.F."/>
            <person name="Perotto S."/>
            <person name="Peter M."/>
            <person name="Pfister S."/>
            <person name="Riley R."/>
            <person name="Sitrit Y."/>
            <person name="Stielow J.B."/>
            <person name="Szollosi G."/>
            <person name="Zifcakova L."/>
            <person name="Stursova M."/>
            <person name="Spatafora J.W."/>
            <person name="Tedersoo L."/>
            <person name="Vaario L.M."/>
            <person name="Yamada A."/>
            <person name="Yan M."/>
            <person name="Wang P."/>
            <person name="Xu J."/>
            <person name="Bruns T."/>
            <person name="Baldrian P."/>
            <person name="Vilgalys R."/>
            <person name="Dunand C."/>
            <person name="Henrissat B."/>
            <person name="Grigoriev I.V."/>
            <person name="Hibbett D."/>
            <person name="Nagy L.G."/>
            <person name="Martin F.M."/>
        </authorList>
    </citation>
    <scope>NUCLEOTIDE SEQUENCE</scope>
    <source>
        <strain evidence="2">BED1</strain>
    </source>
</reference>
<evidence type="ECO:0000313" key="3">
    <source>
        <dbReference type="Proteomes" id="UP001194468"/>
    </source>
</evidence>
<sequence length="182" mass="19938">MDEKERGRDIRRQGALAPEPNVENDSSIKCCVRTVGGDQGTSAGSTNLIGIKSQQVGGDARIAIAFWFAAGRGSCQPGLGKRKRKELALIHRRGTYVRTASGVHLDDDPFQRWAARRCEYFGKMTRSPVGYAHLGSACSLPGWQGDNQGEMTNDERAGNVRALPVRFHTHAMKKSVKKKAVK</sequence>
<organism evidence="2 3">
    <name type="scientific">Boletus edulis BED1</name>
    <dbReference type="NCBI Taxonomy" id="1328754"/>
    <lineage>
        <taxon>Eukaryota</taxon>
        <taxon>Fungi</taxon>
        <taxon>Dikarya</taxon>
        <taxon>Basidiomycota</taxon>
        <taxon>Agaricomycotina</taxon>
        <taxon>Agaricomycetes</taxon>
        <taxon>Agaricomycetidae</taxon>
        <taxon>Boletales</taxon>
        <taxon>Boletineae</taxon>
        <taxon>Boletaceae</taxon>
        <taxon>Boletoideae</taxon>
        <taxon>Boletus</taxon>
    </lineage>
</organism>
<reference evidence="2" key="1">
    <citation type="submission" date="2019-10" db="EMBL/GenBank/DDBJ databases">
        <authorList>
            <consortium name="DOE Joint Genome Institute"/>
            <person name="Kuo A."/>
            <person name="Miyauchi S."/>
            <person name="Kiss E."/>
            <person name="Drula E."/>
            <person name="Kohler A."/>
            <person name="Sanchez-Garcia M."/>
            <person name="Andreopoulos B."/>
            <person name="Barry K.W."/>
            <person name="Bonito G."/>
            <person name="Buee M."/>
            <person name="Carver A."/>
            <person name="Chen C."/>
            <person name="Cichocki N."/>
            <person name="Clum A."/>
            <person name="Culley D."/>
            <person name="Crous P.W."/>
            <person name="Fauchery L."/>
            <person name="Girlanda M."/>
            <person name="Hayes R."/>
            <person name="Keri Z."/>
            <person name="LaButti K."/>
            <person name="Lipzen A."/>
            <person name="Lombard V."/>
            <person name="Magnuson J."/>
            <person name="Maillard F."/>
            <person name="Morin E."/>
            <person name="Murat C."/>
            <person name="Nolan M."/>
            <person name="Ohm R."/>
            <person name="Pangilinan J."/>
            <person name="Pereira M."/>
            <person name="Perotto S."/>
            <person name="Peter M."/>
            <person name="Riley R."/>
            <person name="Sitrit Y."/>
            <person name="Stielow B."/>
            <person name="Szollosi G."/>
            <person name="Zifcakova L."/>
            <person name="Stursova M."/>
            <person name="Spatafora J.W."/>
            <person name="Tedersoo L."/>
            <person name="Vaario L.-M."/>
            <person name="Yamada A."/>
            <person name="Yan M."/>
            <person name="Wang P."/>
            <person name="Xu J."/>
            <person name="Bruns T."/>
            <person name="Baldrian P."/>
            <person name="Vilgalys R."/>
            <person name="Henrissat B."/>
            <person name="Grigoriev I.V."/>
            <person name="Hibbett D."/>
            <person name="Nagy L.G."/>
            <person name="Martin F.M."/>
        </authorList>
    </citation>
    <scope>NUCLEOTIDE SEQUENCE</scope>
    <source>
        <strain evidence="2">BED1</strain>
    </source>
</reference>
<gene>
    <name evidence="2" type="ORF">L210DRAFT_3502995</name>
</gene>
<name>A0AAD4BZ18_BOLED</name>
<dbReference type="AlphaFoldDB" id="A0AAD4BZ18"/>
<feature type="region of interest" description="Disordered" evidence="1">
    <location>
        <begin position="1"/>
        <end position="23"/>
    </location>
</feature>